<feature type="non-terminal residue" evidence="1">
    <location>
        <position position="317"/>
    </location>
</feature>
<dbReference type="eggNOG" id="ENOG502SNPC">
    <property type="taxonomic scope" value="Eukaryota"/>
</dbReference>
<dbReference type="Proteomes" id="UP000030689">
    <property type="component" value="Unassembled WGS sequence"/>
</dbReference>
<dbReference type="PANTHER" id="PTHR33103:SF56">
    <property type="entry name" value="DUF674 FAMILY PROTEIN"/>
    <property type="match status" value="1"/>
</dbReference>
<keyword evidence="2" id="KW-1185">Reference proteome</keyword>
<dbReference type="InterPro" id="IPR007750">
    <property type="entry name" value="DUF674"/>
</dbReference>
<protein>
    <recommendedName>
        <fullName evidence="3">DUF674 domain-containing protein</fullName>
    </recommendedName>
</protein>
<dbReference type="PANTHER" id="PTHR33103">
    <property type="entry name" value="OS01G0153900 PROTEIN"/>
    <property type="match status" value="1"/>
</dbReference>
<evidence type="ECO:0000313" key="1">
    <source>
        <dbReference type="EMBL" id="ESQ46673.1"/>
    </source>
</evidence>
<dbReference type="OMA" id="AGERPMN"/>
<dbReference type="AlphaFoldDB" id="V4M362"/>
<accession>V4M362</accession>
<dbReference type="KEGG" id="eus:EUTSA_v10000435mg"/>
<dbReference type="EMBL" id="KI517426">
    <property type="protein sequence ID" value="ESQ46673.1"/>
    <property type="molecule type" value="Genomic_DNA"/>
</dbReference>
<dbReference type="Gramene" id="ESQ46673">
    <property type="protein sequence ID" value="ESQ46673"/>
    <property type="gene ID" value="EUTSA_v10000435mg"/>
</dbReference>
<evidence type="ECO:0000313" key="2">
    <source>
        <dbReference type="Proteomes" id="UP000030689"/>
    </source>
</evidence>
<dbReference type="Pfam" id="PF05056">
    <property type="entry name" value="DUF674"/>
    <property type="match status" value="1"/>
</dbReference>
<proteinExistence type="predicted"/>
<name>V4M362_EUTSA</name>
<dbReference type="STRING" id="72664.V4M362"/>
<sequence length="317" mass="35851">MHEKPKLSLRLLIDKKRNKVVLAETCRDFVDVLFSFHTLPMGTIVRLLDKHHKLQPVSVGCFNNLYKSVSDMDVHDFETEDCKSMLLYPRSTKEIHCRRLKLNIDDTEATKFFACPTFYKENCKQYSNFNTSRCSCGDLMTRTVHVSEEEQVGGPIGNVEDGVFVSCRSSYIVTDDLRVTLSSLGVIANVLNGLGYADLDDLQEIHLDAGYEEVYFLLCAYSNNLFASEFPLTSTFLGKPFMVKGFSTHAVKSEHVKVGHECYAKLFVRKCDRKILYAECNEDFVDSLLTFLVLPLELAWSLSNAGTVLGCVANLCR</sequence>
<reference evidence="1 2" key="1">
    <citation type="journal article" date="2013" name="Front. Plant Sci.">
        <title>The Reference Genome of the Halophytic Plant Eutrema salsugineum.</title>
        <authorList>
            <person name="Yang R."/>
            <person name="Jarvis D.E."/>
            <person name="Chen H."/>
            <person name="Beilstein M.A."/>
            <person name="Grimwood J."/>
            <person name="Jenkins J."/>
            <person name="Shu S."/>
            <person name="Prochnik S."/>
            <person name="Xin M."/>
            <person name="Ma C."/>
            <person name="Schmutz J."/>
            <person name="Wing R.A."/>
            <person name="Mitchell-Olds T."/>
            <person name="Schumaker K.S."/>
            <person name="Wang X."/>
        </authorList>
    </citation>
    <scope>NUCLEOTIDE SEQUENCE [LARGE SCALE GENOMIC DNA]</scope>
</reference>
<gene>
    <name evidence="1" type="ORF">EUTSA_v10000435mg</name>
</gene>
<evidence type="ECO:0008006" key="3">
    <source>
        <dbReference type="Google" id="ProtNLM"/>
    </source>
</evidence>
<organism evidence="1 2">
    <name type="scientific">Eutrema salsugineum</name>
    <name type="common">Saltwater cress</name>
    <name type="synonym">Sisymbrium salsugineum</name>
    <dbReference type="NCBI Taxonomy" id="72664"/>
    <lineage>
        <taxon>Eukaryota</taxon>
        <taxon>Viridiplantae</taxon>
        <taxon>Streptophyta</taxon>
        <taxon>Embryophyta</taxon>
        <taxon>Tracheophyta</taxon>
        <taxon>Spermatophyta</taxon>
        <taxon>Magnoliopsida</taxon>
        <taxon>eudicotyledons</taxon>
        <taxon>Gunneridae</taxon>
        <taxon>Pentapetalae</taxon>
        <taxon>rosids</taxon>
        <taxon>malvids</taxon>
        <taxon>Brassicales</taxon>
        <taxon>Brassicaceae</taxon>
        <taxon>Eutremeae</taxon>
        <taxon>Eutrema</taxon>
    </lineage>
</organism>